<accession>A0A165ZM18</accession>
<sequence>MKIQALALNAGIATIGIVSEAHFVFSAQYEGRKRVTGVELGGKFTAWLHLSGRHDC</sequence>
<keyword evidence="1" id="KW-0812">Transmembrane</keyword>
<gene>
    <name evidence="2" type="ORF">SISSUDRAFT_1052788</name>
</gene>
<protein>
    <submittedName>
        <fullName evidence="2">Uncharacterized protein</fullName>
    </submittedName>
</protein>
<dbReference type="Proteomes" id="UP000076798">
    <property type="component" value="Unassembled WGS sequence"/>
</dbReference>
<evidence type="ECO:0000256" key="1">
    <source>
        <dbReference type="SAM" id="Phobius"/>
    </source>
</evidence>
<proteinExistence type="predicted"/>
<evidence type="ECO:0000313" key="2">
    <source>
        <dbReference type="EMBL" id="KZT34435.1"/>
    </source>
</evidence>
<organism evidence="2 3">
    <name type="scientific">Sistotremastrum suecicum HHB10207 ss-3</name>
    <dbReference type="NCBI Taxonomy" id="1314776"/>
    <lineage>
        <taxon>Eukaryota</taxon>
        <taxon>Fungi</taxon>
        <taxon>Dikarya</taxon>
        <taxon>Basidiomycota</taxon>
        <taxon>Agaricomycotina</taxon>
        <taxon>Agaricomycetes</taxon>
        <taxon>Sistotremastrales</taxon>
        <taxon>Sistotremastraceae</taxon>
        <taxon>Sistotremastrum</taxon>
    </lineage>
</organism>
<evidence type="ECO:0000313" key="3">
    <source>
        <dbReference type="Proteomes" id="UP000076798"/>
    </source>
</evidence>
<keyword evidence="1" id="KW-1133">Transmembrane helix</keyword>
<feature type="transmembrane region" description="Helical" evidence="1">
    <location>
        <begin position="6"/>
        <end position="25"/>
    </location>
</feature>
<dbReference type="AlphaFoldDB" id="A0A165ZM18"/>
<keyword evidence="1" id="KW-0472">Membrane</keyword>
<dbReference type="EMBL" id="KV428181">
    <property type="protein sequence ID" value="KZT34435.1"/>
    <property type="molecule type" value="Genomic_DNA"/>
</dbReference>
<keyword evidence="3" id="KW-1185">Reference proteome</keyword>
<reference evidence="2 3" key="1">
    <citation type="journal article" date="2016" name="Mol. Biol. Evol.">
        <title>Comparative Genomics of Early-Diverging Mushroom-Forming Fungi Provides Insights into the Origins of Lignocellulose Decay Capabilities.</title>
        <authorList>
            <person name="Nagy L.G."/>
            <person name="Riley R."/>
            <person name="Tritt A."/>
            <person name="Adam C."/>
            <person name="Daum C."/>
            <person name="Floudas D."/>
            <person name="Sun H."/>
            <person name="Yadav J.S."/>
            <person name="Pangilinan J."/>
            <person name="Larsson K.H."/>
            <person name="Matsuura K."/>
            <person name="Barry K."/>
            <person name="Labutti K."/>
            <person name="Kuo R."/>
            <person name="Ohm R.A."/>
            <person name="Bhattacharya S.S."/>
            <person name="Shirouzu T."/>
            <person name="Yoshinaga Y."/>
            <person name="Martin F.M."/>
            <person name="Grigoriev I.V."/>
            <person name="Hibbett D.S."/>
        </authorList>
    </citation>
    <scope>NUCLEOTIDE SEQUENCE [LARGE SCALE GENOMIC DNA]</scope>
    <source>
        <strain evidence="2 3">HHB10207 ss-3</strain>
    </source>
</reference>
<name>A0A165ZM18_9AGAM</name>